<protein>
    <recommendedName>
        <fullName evidence="4">DUF485 domain-containing protein</fullName>
    </recommendedName>
</protein>
<dbReference type="RefSeq" id="WP_345631946.1">
    <property type="nucleotide sequence ID" value="NZ_BAABJQ010000012.1"/>
</dbReference>
<evidence type="ECO:0008006" key="4">
    <source>
        <dbReference type="Google" id="ProtNLM"/>
    </source>
</evidence>
<evidence type="ECO:0000313" key="2">
    <source>
        <dbReference type="EMBL" id="GAA5189332.1"/>
    </source>
</evidence>
<keyword evidence="3" id="KW-1185">Reference proteome</keyword>
<keyword evidence="1" id="KW-1133">Transmembrane helix</keyword>
<keyword evidence="1" id="KW-0812">Transmembrane</keyword>
<keyword evidence="1" id="KW-0472">Membrane</keyword>
<dbReference type="Proteomes" id="UP001501570">
    <property type="component" value="Unassembled WGS sequence"/>
</dbReference>
<feature type="transmembrane region" description="Helical" evidence="1">
    <location>
        <begin position="50"/>
        <end position="72"/>
    </location>
</feature>
<comment type="caution">
    <text evidence="2">The sequence shown here is derived from an EMBL/GenBank/DDBJ whole genome shotgun (WGS) entry which is preliminary data.</text>
</comment>
<accession>A0ABP9S1F8</accession>
<name>A0ABP9S1F8_9ACTN</name>
<dbReference type="EMBL" id="BAABJQ010000012">
    <property type="protein sequence ID" value="GAA5189332.1"/>
    <property type="molecule type" value="Genomic_DNA"/>
</dbReference>
<evidence type="ECO:0000313" key="3">
    <source>
        <dbReference type="Proteomes" id="UP001501570"/>
    </source>
</evidence>
<feature type="transmembrane region" description="Helical" evidence="1">
    <location>
        <begin position="84"/>
        <end position="105"/>
    </location>
</feature>
<sequence>MPAEPPKRVRVVLADAAPPRGGDHTRTELEEQTGIGEALVKGLVRTQLSLALRCAAVVAVGLGSLPLLFTVAPSVAGTRPFGVVLPWLLLGVAAYPFLFGVGWAYTHLVERNERDFTDLVEKH</sequence>
<organism evidence="2 3">
    <name type="scientific">Rugosimonospora acidiphila</name>
    <dbReference type="NCBI Taxonomy" id="556531"/>
    <lineage>
        <taxon>Bacteria</taxon>
        <taxon>Bacillati</taxon>
        <taxon>Actinomycetota</taxon>
        <taxon>Actinomycetes</taxon>
        <taxon>Micromonosporales</taxon>
        <taxon>Micromonosporaceae</taxon>
        <taxon>Rugosimonospora</taxon>
    </lineage>
</organism>
<reference evidence="3" key="1">
    <citation type="journal article" date="2019" name="Int. J. Syst. Evol. Microbiol.">
        <title>The Global Catalogue of Microorganisms (GCM) 10K type strain sequencing project: providing services to taxonomists for standard genome sequencing and annotation.</title>
        <authorList>
            <consortium name="The Broad Institute Genomics Platform"/>
            <consortium name="The Broad Institute Genome Sequencing Center for Infectious Disease"/>
            <person name="Wu L."/>
            <person name="Ma J."/>
        </authorList>
    </citation>
    <scope>NUCLEOTIDE SEQUENCE [LARGE SCALE GENOMIC DNA]</scope>
    <source>
        <strain evidence="3">JCM 18304</strain>
    </source>
</reference>
<gene>
    <name evidence="2" type="ORF">GCM10023322_41990</name>
</gene>
<proteinExistence type="predicted"/>
<evidence type="ECO:0000256" key="1">
    <source>
        <dbReference type="SAM" id="Phobius"/>
    </source>
</evidence>